<evidence type="ECO:0000313" key="1">
    <source>
        <dbReference type="EMBL" id="KON31987.1"/>
    </source>
</evidence>
<dbReference type="InterPro" id="IPR038437">
    <property type="entry name" value="GINS_Psf3_sf"/>
</dbReference>
<comment type="caution">
    <text evidence="1">The sequence shown here is derived from an EMBL/GenBank/DDBJ whole genome shotgun (WGS) entry which is preliminary data.</text>
</comment>
<dbReference type="CDD" id="cd11714">
    <property type="entry name" value="GINS_A_archaea"/>
    <property type="match status" value="1"/>
</dbReference>
<dbReference type="PATRIC" id="fig|1685125.3.peg.373"/>
<dbReference type="AlphaFoldDB" id="A0A0M0BTR0"/>
<reference evidence="2" key="1">
    <citation type="submission" date="2015-06" db="EMBL/GenBank/DDBJ databases">
        <title>New insights into the roles of widespread benthic archaea in carbon and nitrogen cycling.</title>
        <authorList>
            <person name="Lazar C.S."/>
            <person name="Baker B.J."/>
            <person name="Seitz K.W."/>
            <person name="Hyde A.S."/>
            <person name="Dick G.J."/>
            <person name="Hinrichs K.-U."/>
            <person name="Teske A.P."/>
        </authorList>
    </citation>
    <scope>NUCLEOTIDE SEQUENCE [LARGE SCALE GENOMIC DNA]</scope>
</reference>
<sequence length="184" mass="21311">MPMGIEKLDFCFENLLVRVTADRNHPEIQLAGLSIGPFEEGNDYEMYYWIAQELAGAGIVHFSEDDLLKATSLYKIQWKERVQIPGQISDLAEDFYPKLRRYLADMKAEIAKHPEKAREFEKTLHSAWDIVNSRLKKIITLSSGPTQTGQIQKKLTFEERFIYAQLGKVISEWKAQILNFEGER</sequence>
<evidence type="ECO:0008006" key="3">
    <source>
        <dbReference type="Google" id="ProtNLM"/>
    </source>
</evidence>
<organism evidence="1 2">
    <name type="scientific">miscellaneous Crenarchaeota group-1 archaeon SG8-32-3</name>
    <dbReference type="NCBI Taxonomy" id="1685125"/>
    <lineage>
        <taxon>Archaea</taxon>
        <taxon>Candidatus Bathyarchaeota</taxon>
        <taxon>MCG-1</taxon>
    </lineage>
</organism>
<name>A0A0M0BTR0_9ARCH</name>
<dbReference type="Proteomes" id="UP000054016">
    <property type="component" value="Unassembled WGS sequence"/>
</dbReference>
<accession>A0A0M0BTR0</accession>
<protein>
    <recommendedName>
        <fullName evidence="3">GINS subunit domain-containing protein</fullName>
    </recommendedName>
</protein>
<gene>
    <name evidence="1" type="ORF">AC478_01655</name>
</gene>
<evidence type="ECO:0000313" key="2">
    <source>
        <dbReference type="Proteomes" id="UP000054016"/>
    </source>
</evidence>
<dbReference type="Gene3D" id="1.20.58.2050">
    <property type="match status" value="1"/>
</dbReference>
<proteinExistence type="predicted"/>
<dbReference type="EMBL" id="LFWV01000016">
    <property type="protein sequence ID" value="KON31987.1"/>
    <property type="molecule type" value="Genomic_DNA"/>
</dbReference>